<dbReference type="STRING" id="198312.SAMN02745193_00591"/>
<keyword evidence="2" id="KW-1185">Reference proteome</keyword>
<dbReference type="AlphaFoldDB" id="A0A1M7RY32"/>
<protein>
    <submittedName>
        <fullName evidence="1">Uncharacterized protein</fullName>
    </submittedName>
</protein>
<evidence type="ECO:0000313" key="2">
    <source>
        <dbReference type="Proteomes" id="UP000184391"/>
    </source>
</evidence>
<dbReference type="OrthoDB" id="8100530at2"/>
<reference evidence="2" key="1">
    <citation type="submission" date="2016-12" db="EMBL/GenBank/DDBJ databases">
        <authorList>
            <person name="Varghese N."/>
            <person name="Submissions S."/>
        </authorList>
    </citation>
    <scope>NUCLEOTIDE SEQUENCE [LARGE SCALE GENOMIC DNA]</scope>
    <source>
        <strain evidence="2">DSM 11032</strain>
    </source>
</reference>
<evidence type="ECO:0000313" key="1">
    <source>
        <dbReference type="EMBL" id="SHN51054.1"/>
    </source>
</evidence>
<dbReference type="Proteomes" id="UP000184391">
    <property type="component" value="Unassembled WGS sequence"/>
</dbReference>
<sequence length="73" mass="8584">MSEKRQKFIRLAENRVNKALKDIQLVGNLCNRNAYEYTDDDVRKMFRALQEALESSRKRFAESGTQARGEFKL</sequence>
<dbReference type="EMBL" id="FRDF01000003">
    <property type="protein sequence ID" value="SHN51054.1"/>
    <property type="molecule type" value="Genomic_DNA"/>
</dbReference>
<gene>
    <name evidence="1" type="ORF">SAMN02745193_00591</name>
</gene>
<proteinExistence type="predicted"/>
<accession>A0A1M7RY32</accession>
<organism evidence="1 2">
    <name type="scientific">Erythrobacter sanguineus</name>
    <dbReference type="NCBI Taxonomy" id="198312"/>
    <lineage>
        <taxon>Bacteria</taxon>
        <taxon>Pseudomonadati</taxon>
        <taxon>Pseudomonadota</taxon>
        <taxon>Alphaproteobacteria</taxon>
        <taxon>Sphingomonadales</taxon>
        <taxon>Erythrobacteraceae</taxon>
        <taxon>Erythrobacter/Porphyrobacter group</taxon>
        <taxon>Erythrobacter</taxon>
    </lineage>
</organism>
<dbReference type="RefSeq" id="WP_072673287.1">
    <property type="nucleotide sequence ID" value="NZ_FRDF01000003.1"/>
</dbReference>
<name>A0A1M7RY32_9SPHN</name>